<reference evidence="2 3" key="1">
    <citation type="submission" date="2014-06" db="EMBL/GenBank/DDBJ databases">
        <title>Whole Genome Sequences of Three Symbiotic Endozoicomonas Bacteria.</title>
        <authorList>
            <person name="Neave M.J."/>
            <person name="Apprill A."/>
            <person name="Voolstra C.R."/>
        </authorList>
    </citation>
    <scope>NUCLEOTIDE SEQUENCE [LARGE SCALE GENOMIC DNA]</scope>
    <source>
        <strain evidence="2 3">DSM 25634</strain>
    </source>
</reference>
<comment type="caution">
    <text evidence="2">The sequence shown here is derived from an EMBL/GenBank/DDBJ whole genome shotgun (WGS) entry which is preliminary data.</text>
</comment>
<evidence type="ECO:0008006" key="4">
    <source>
        <dbReference type="Google" id="ProtNLM"/>
    </source>
</evidence>
<evidence type="ECO:0000313" key="2">
    <source>
        <dbReference type="EMBL" id="KEQ16927.1"/>
    </source>
</evidence>
<dbReference type="InterPro" id="IPR036188">
    <property type="entry name" value="FAD/NAD-bd_sf"/>
</dbReference>
<dbReference type="OrthoDB" id="6195360at2"/>
<evidence type="ECO:0000256" key="1">
    <source>
        <dbReference type="SAM" id="MobiDB-lite"/>
    </source>
</evidence>
<dbReference type="PANTHER" id="PTHR15192">
    <property type="entry name" value="PROTEIN CBG05349"/>
    <property type="match status" value="1"/>
</dbReference>
<keyword evidence="3" id="KW-1185">Reference proteome</keyword>
<sequence length="447" mass="49580">MDTLSLTRSPHSLTSSPEPAHKHKATAVIIGAGPAGLLAASVLEGRTFLHAQKCSDGMHKHLGERQPIYRTDLPATFEGRRGQTPAGQWFDSFCYDQANNPIHCLTFENNPDRKVDWQLFSSSPAGGSWHRYNNDQLTISPYAWMEIPGLPITDVKHYECVNPQRTKTDASSLRNYYQNYQQQLPAEAIHIGYTLTSASYKDSLWHLHFSSESHHHNMSCEHLLLAVGKQAPNRLNIQGENGKHVTHSTADSLAAFKKLPPGSNVLIVGTGLSAADTISHAWDHKLKVTHLVPAELIKEKANYKSTSSSKILMILQGLDKEYPRHNRVTGAMLNPASEKAYEQLIDYKLTKVCSDGSCIVTHSKTQESKKLTPHHVATLTGSHPDFSFIEGQSEHESTLCFDHNTMEVNGFTNLYIAGSCSGDWFQRFILGQSVQAAETIKSKSVPD</sequence>
<dbReference type="Pfam" id="PF13738">
    <property type="entry name" value="Pyr_redox_3"/>
    <property type="match status" value="1"/>
</dbReference>
<dbReference type="Proteomes" id="UP000028073">
    <property type="component" value="Unassembled WGS sequence"/>
</dbReference>
<dbReference type="AlphaFoldDB" id="A0A081NEQ4"/>
<dbReference type="SUPFAM" id="SSF51905">
    <property type="entry name" value="FAD/NAD(P)-binding domain"/>
    <property type="match status" value="2"/>
</dbReference>
<dbReference type="InterPro" id="IPR029731">
    <property type="entry name" value="OSGIN1/2"/>
</dbReference>
<name>A0A081NEQ4_9GAMM</name>
<dbReference type="RefSeq" id="WP_034839218.1">
    <property type="nucleotide sequence ID" value="NZ_JOKH01000004.1"/>
</dbReference>
<dbReference type="STRING" id="1137799.GZ78_20030"/>
<accession>A0A081NEQ4</accession>
<dbReference type="Gene3D" id="3.50.50.60">
    <property type="entry name" value="FAD/NAD(P)-binding domain"/>
    <property type="match status" value="1"/>
</dbReference>
<feature type="region of interest" description="Disordered" evidence="1">
    <location>
        <begin position="1"/>
        <end position="21"/>
    </location>
</feature>
<proteinExistence type="predicted"/>
<feature type="compositionally biased region" description="Polar residues" evidence="1">
    <location>
        <begin position="1"/>
        <end position="17"/>
    </location>
</feature>
<evidence type="ECO:0000313" key="3">
    <source>
        <dbReference type="Proteomes" id="UP000028073"/>
    </source>
</evidence>
<gene>
    <name evidence="2" type="ORF">GZ78_20030</name>
</gene>
<dbReference type="EMBL" id="JOKH01000004">
    <property type="protein sequence ID" value="KEQ16927.1"/>
    <property type="molecule type" value="Genomic_DNA"/>
</dbReference>
<organism evidence="2 3">
    <name type="scientific">Endozoicomonas numazuensis</name>
    <dbReference type="NCBI Taxonomy" id="1137799"/>
    <lineage>
        <taxon>Bacteria</taxon>
        <taxon>Pseudomonadati</taxon>
        <taxon>Pseudomonadota</taxon>
        <taxon>Gammaproteobacteria</taxon>
        <taxon>Oceanospirillales</taxon>
        <taxon>Endozoicomonadaceae</taxon>
        <taxon>Endozoicomonas</taxon>
    </lineage>
</organism>
<protein>
    <recommendedName>
        <fullName evidence="4">FAD/NAD(P)-binding domain-containing protein</fullName>
    </recommendedName>
</protein>
<dbReference type="PANTHER" id="PTHR15192:SF8">
    <property type="entry name" value="FAD_NAD(P)-BINDING DOMAIN-CONTAINING PROTEIN"/>
    <property type="match status" value="1"/>
</dbReference>